<accession>A0A0E9QJ06</accession>
<evidence type="ECO:0000313" key="1">
    <source>
        <dbReference type="EMBL" id="JAH16492.1"/>
    </source>
</evidence>
<reference evidence="1" key="1">
    <citation type="submission" date="2014-11" db="EMBL/GenBank/DDBJ databases">
        <authorList>
            <person name="Amaro Gonzalez C."/>
        </authorList>
    </citation>
    <scope>NUCLEOTIDE SEQUENCE</scope>
</reference>
<name>A0A0E9QJ06_ANGAN</name>
<sequence>MRFVSLALFSGERGRAGKSTELGISQHGQIFLSLFAEGWRGGKKVRFVVSTNIPFRYIMHL</sequence>
<reference evidence="1" key="2">
    <citation type="journal article" date="2015" name="Fish Shellfish Immunol.">
        <title>Early steps in the European eel (Anguilla anguilla)-Vibrio vulnificus interaction in the gills: Role of the RtxA13 toxin.</title>
        <authorList>
            <person name="Callol A."/>
            <person name="Pajuelo D."/>
            <person name="Ebbesson L."/>
            <person name="Teles M."/>
            <person name="MacKenzie S."/>
            <person name="Amaro C."/>
        </authorList>
    </citation>
    <scope>NUCLEOTIDE SEQUENCE</scope>
</reference>
<dbReference type="EMBL" id="GBXM01092085">
    <property type="protein sequence ID" value="JAH16492.1"/>
    <property type="molecule type" value="Transcribed_RNA"/>
</dbReference>
<proteinExistence type="predicted"/>
<protein>
    <recommendedName>
        <fullName evidence="2">ATPase AAA-type core domain-containing protein</fullName>
    </recommendedName>
</protein>
<organism evidence="1">
    <name type="scientific">Anguilla anguilla</name>
    <name type="common">European freshwater eel</name>
    <name type="synonym">Muraena anguilla</name>
    <dbReference type="NCBI Taxonomy" id="7936"/>
    <lineage>
        <taxon>Eukaryota</taxon>
        <taxon>Metazoa</taxon>
        <taxon>Chordata</taxon>
        <taxon>Craniata</taxon>
        <taxon>Vertebrata</taxon>
        <taxon>Euteleostomi</taxon>
        <taxon>Actinopterygii</taxon>
        <taxon>Neopterygii</taxon>
        <taxon>Teleostei</taxon>
        <taxon>Anguilliformes</taxon>
        <taxon>Anguillidae</taxon>
        <taxon>Anguilla</taxon>
    </lineage>
</organism>
<dbReference type="AlphaFoldDB" id="A0A0E9QJ06"/>
<evidence type="ECO:0008006" key="2">
    <source>
        <dbReference type="Google" id="ProtNLM"/>
    </source>
</evidence>